<dbReference type="AlphaFoldDB" id="A3K4L8"/>
<reference evidence="1 2" key="1">
    <citation type="submission" date="2006-06" db="EMBL/GenBank/DDBJ databases">
        <authorList>
            <person name="Moran M.A."/>
            <person name="Ferriera S."/>
            <person name="Johnson J."/>
            <person name="Kravitz S."/>
            <person name="Beeson K."/>
            <person name="Sutton G."/>
            <person name="Rogers Y.-H."/>
            <person name="Friedman R."/>
            <person name="Frazier M."/>
            <person name="Venter J.C."/>
        </authorList>
    </citation>
    <scope>NUCLEOTIDE SEQUENCE [LARGE SCALE GENOMIC DNA]</scope>
    <source>
        <strain evidence="1 2">E-37</strain>
    </source>
</reference>
<name>A3K4L8_SAGS3</name>
<sequence>MQQYKNIGVCVGNEDITVGPSDVADPETTALKEKLGDLASCAPYLRPQARAQLLDDTLVWSDLTQNNLAFRSCAPIEGVEEPVTPRTIEAAFNDMEAEITEISNRVLEARKLSLEFADCNKVDELQQRYQDALSVLDEDIDQAFVDKLIGVEACLADRRALALCMQRTADSGALYDNFRQRVRNLNGLINKFSELQPNEFADEAIIQDTRSDLEAWYVSFQFACL</sequence>
<protein>
    <submittedName>
        <fullName evidence="1">Uncharacterized protein</fullName>
    </submittedName>
</protein>
<comment type="caution">
    <text evidence="1">The sequence shown here is derived from an EMBL/GenBank/DDBJ whole genome shotgun (WGS) entry which is preliminary data.</text>
</comment>
<gene>
    <name evidence="1" type="ORF">SSE37_01650</name>
</gene>
<organism evidence="1 2">
    <name type="scientific">Sagittula stellata (strain ATCC 700073 / DSM 11524 / E-37)</name>
    <dbReference type="NCBI Taxonomy" id="388399"/>
    <lineage>
        <taxon>Bacteria</taxon>
        <taxon>Pseudomonadati</taxon>
        <taxon>Pseudomonadota</taxon>
        <taxon>Alphaproteobacteria</taxon>
        <taxon>Rhodobacterales</taxon>
        <taxon>Roseobacteraceae</taxon>
        <taxon>Sagittula</taxon>
    </lineage>
</organism>
<evidence type="ECO:0000313" key="2">
    <source>
        <dbReference type="Proteomes" id="UP000005713"/>
    </source>
</evidence>
<evidence type="ECO:0000313" key="1">
    <source>
        <dbReference type="EMBL" id="EBA07917.1"/>
    </source>
</evidence>
<proteinExistence type="predicted"/>
<keyword evidence="2" id="KW-1185">Reference proteome</keyword>
<dbReference type="Proteomes" id="UP000005713">
    <property type="component" value="Unassembled WGS sequence"/>
</dbReference>
<accession>A3K4L8</accession>
<dbReference type="EMBL" id="AAYA01000007">
    <property type="protein sequence ID" value="EBA07917.1"/>
    <property type="molecule type" value="Genomic_DNA"/>
</dbReference>